<name>A0ACC1TDL2_9APHY</name>
<accession>A0ACC1TDL2</accession>
<organism evidence="1 2">
    <name type="scientific">Phlebia brevispora</name>
    <dbReference type="NCBI Taxonomy" id="194682"/>
    <lineage>
        <taxon>Eukaryota</taxon>
        <taxon>Fungi</taxon>
        <taxon>Dikarya</taxon>
        <taxon>Basidiomycota</taxon>
        <taxon>Agaricomycotina</taxon>
        <taxon>Agaricomycetes</taxon>
        <taxon>Polyporales</taxon>
        <taxon>Meruliaceae</taxon>
        <taxon>Phlebia</taxon>
    </lineage>
</organism>
<dbReference type="Proteomes" id="UP001148662">
    <property type="component" value="Unassembled WGS sequence"/>
</dbReference>
<gene>
    <name evidence="1" type="ORF">NM688_g968</name>
</gene>
<sequence length="514" mass="57806">MYYQGYVSLRPEDDEDMWHLYNLISKGDHVRAAGVRRVQNVSATGSTESHRVRLNLTLEVTRVEWTPAISAGESSTSATNDASNPGSSQPSTSGLQISGRVVVENPYVKMGAYHTLDLEANRDVRIEKAEGWDSISLSRVEESCIPGRGAEVAAVVCGEGTATFCLLSQYMTVILHRLDVPIPRKLAANSSAHEKVDRIYDCAFVRHIPYTAENIRAIVIASPGWVRDSVFDYIMQEANRTANKPLLSVRNKFIKVHVTTAHVHSLVEVLKSPEIAAQLKETKFAREGIMLDKFFKMLGSDEMRAWYGPDHVMLAADRGAIGTLLISDELFRASDPKVRKKYVQLVEDVRQKGAEVLIFSSMHESGQQLNQLTGIAAILTFPLDVEVVEAEEREAKEEEERRKAEEEGYNIYYKLHEIFEMNPYEGHPSLSELEAEVLWEYAKLAQNVKDLIVETRRLSEAPDETLLKRLRALEMKMGLVLTLFKASVWAVINEQPVVDEAIYPHQTADDTIMQ</sequence>
<protein>
    <submittedName>
        <fullName evidence="1">Uncharacterized protein</fullName>
    </submittedName>
</protein>
<proteinExistence type="predicted"/>
<reference evidence="1" key="1">
    <citation type="submission" date="2022-07" db="EMBL/GenBank/DDBJ databases">
        <title>Genome Sequence of Phlebia brevispora.</title>
        <authorList>
            <person name="Buettner E."/>
        </authorList>
    </citation>
    <scope>NUCLEOTIDE SEQUENCE</scope>
    <source>
        <strain evidence="1">MPL23</strain>
    </source>
</reference>
<keyword evidence="2" id="KW-1185">Reference proteome</keyword>
<evidence type="ECO:0000313" key="1">
    <source>
        <dbReference type="EMBL" id="KAJ3558374.1"/>
    </source>
</evidence>
<evidence type="ECO:0000313" key="2">
    <source>
        <dbReference type="Proteomes" id="UP001148662"/>
    </source>
</evidence>
<dbReference type="EMBL" id="JANHOG010000093">
    <property type="protein sequence ID" value="KAJ3558374.1"/>
    <property type="molecule type" value="Genomic_DNA"/>
</dbReference>
<comment type="caution">
    <text evidence="1">The sequence shown here is derived from an EMBL/GenBank/DDBJ whole genome shotgun (WGS) entry which is preliminary data.</text>
</comment>